<keyword evidence="2" id="KW-1185">Reference proteome</keyword>
<organism evidence="1 2">
    <name type="scientific">Flavobacterium soyae</name>
    <dbReference type="NCBI Taxonomy" id="2903098"/>
    <lineage>
        <taxon>Bacteria</taxon>
        <taxon>Pseudomonadati</taxon>
        <taxon>Bacteroidota</taxon>
        <taxon>Flavobacteriia</taxon>
        <taxon>Flavobacteriales</taxon>
        <taxon>Flavobacteriaceae</taxon>
        <taxon>Flavobacterium</taxon>
    </lineage>
</organism>
<dbReference type="EMBL" id="CP150845">
    <property type="protein sequence ID" value="WYZ21886.1"/>
    <property type="molecule type" value="Genomic_DNA"/>
</dbReference>
<sequence length="55" mass="6556">MKMNNGFFDISFYEGDKEYLYTINYTIYNGVILWNDGNPYKNDKFEVLISQMVAK</sequence>
<name>A0ABZ2UQ78_9FLAO</name>
<evidence type="ECO:0000313" key="1">
    <source>
        <dbReference type="EMBL" id="WYZ21886.1"/>
    </source>
</evidence>
<gene>
    <name evidence="1" type="ORF">AABD74_10570</name>
</gene>
<proteinExistence type="predicted"/>
<dbReference type="RefSeq" id="WP_406845492.1">
    <property type="nucleotide sequence ID" value="NZ_CP150845.1"/>
</dbReference>
<accession>A0ABZ2UQ78</accession>
<protein>
    <recommendedName>
        <fullName evidence="3">DUF4367 domain-containing protein</fullName>
    </recommendedName>
</protein>
<evidence type="ECO:0000313" key="2">
    <source>
        <dbReference type="Proteomes" id="UP001623852"/>
    </source>
</evidence>
<evidence type="ECO:0008006" key="3">
    <source>
        <dbReference type="Google" id="ProtNLM"/>
    </source>
</evidence>
<dbReference type="Proteomes" id="UP001623852">
    <property type="component" value="Chromosome"/>
</dbReference>
<reference evidence="1 2" key="1">
    <citation type="submission" date="2024-03" db="EMBL/GenBank/DDBJ databases">
        <title>Flavobacterium soyae.</title>
        <authorList>
            <person name="Zheng W."/>
        </authorList>
    </citation>
    <scope>NUCLEOTIDE SEQUENCE [LARGE SCALE GENOMIC DNA]</scope>
    <source>
        <strain evidence="1 2">55</strain>
    </source>
</reference>